<evidence type="ECO:0000256" key="1">
    <source>
        <dbReference type="SAM" id="MobiDB-lite"/>
    </source>
</evidence>
<dbReference type="EMBL" id="JAEUBE010000158">
    <property type="protein sequence ID" value="KAH3668460.1"/>
    <property type="molecule type" value="Genomic_DNA"/>
</dbReference>
<dbReference type="Gene3D" id="3.30.420.10">
    <property type="entry name" value="Ribonuclease H-like superfamily/Ribonuclease H"/>
    <property type="match status" value="1"/>
</dbReference>
<name>A0A9P8PB16_9ASCO</name>
<protein>
    <submittedName>
        <fullName evidence="2">Uncharacterized protein</fullName>
    </submittedName>
</protein>
<organism evidence="2 3">
    <name type="scientific">Ogataea philodendri</name>
    <dbReference type="NCBI Taxonomy" id="1378263"/>
    <lineage>
        <taxon>Eukaryota</taxon>
        <taxon>Fungi</taxon>
        <taxon>Dikarya</taxon>
        <taxon>Ascomycota</taxon>
        <taxon>Saccharomycotina</taxon>
        <taxon>Pichiomycetes</taxon>
        <taxon>Pichiales</taxon>
        <taxon>Pichiaceae</taxon>
        <taxon>Ogataea</taxon>
    </lineage>
</organism>
<dbReference type="OrthoDB" id="18453at2759"/>
<proteinExistence type="predicted"/>
<sequence>MSLRIVVDEPTKKDLREKFLKCQSLFYLSQLEKSRIAADLLARSGSPSLDYSFGYTDLSISLTPIEVELILGDRFELFEYVRRLGRLRALKPYLLEFKNESFLNFLRARLRVYSNLVKDSTLTYIDGIGMITDHREPFNELMYQEAYYMARPSNCRLILGFEKLVEYVCRLAKTYGNHDLAYRMVFGYDSSMFNNIGNCIRMVRPFEMMSFQILDFEDHLCNSGFAMVSDSDTVGESLFRYVLHLQDCATKYNFLMPLESSSYASVGNFLNFLFLTFREPRELVFDGLETAECKDFIKMLGKILNIKVSLQVDNIKFTNGSVSLHLETLISASMKFFHSRNWAPQLSVICKILNNLRLYGYDHINEELGRFNPAELLFNSNEDLRELIGESDLDELIRLWEENEKQLEETDQSIIEVDSVPMNGKENGHKDERDYESLRSQIETIYKRTNG</sequence>
<dbReference type="GeneID" id="70234181"/>
<keyword evidence="3" id="KW-1185">Reference proteome</keyword>
<evidence type="ECO:0000313" key="2">
    <source>
        <dbReference type="EMBL" id="KAH3668460.1"/>
    </source>
</evidence>
<dbReference type="GO" id="GO:0003676">
    <property type="term" value="F:nucleic acid binding"/>
    <property type="evidence" value="ECO:0007669"/>
    <property type="project" value="InterPro"/>
</dbReference>
<reference evidence="2" key="2">
    <citation type="submission" date="2021-01" db="EMBL/GenBank/DDBJ databases">
        <authorList>
            <person name="Schikora-Tamarit M.A."/>
        </authorList>
    </citation>
    <scope>NUCLEOTIDE SEQUENCE</scope>
    <source>
        <strain evidence="2">CBS6075</strain>
    </source>
</reference>
<feature type="region of interest" description="Disordered" evidence="1">
    <location>
        <begin position="417"/>
        <end position="437"/>
    </location>
</feature>
<feature type="compositionally biased region" description="Basic and acidic residues" evidence="1">
    <location>
        <begin position="426"/>
        <end position="437"/>
    </location>
</feature>
<dbReference type="AlphaFoldDB" id="A0A9P8PB16"/>
<evidence type="ECO:0000313" key="3">
    <source>
        <dbReference type="Proteomes" id="UP000769157"/>
    </source>
</evidence>
<dbReference type="RefSeq" id="XP_046062874.1">
    <property type="nucleotide sequence ID" value="XM_046203060.1"/>
</dbReference>
<reference evidence="2" key="1">
    <citation type="journal article" date="2021" name="Open Biol.">
        <title>Shared evolutionary footprints suggest mitochondrial oxidative damage underlies multiple complex I losses in fungi.</title>
        <authorList>
            <person name="Schikora-Tamarit M.A."/>
            <person name="Marcet-Houben M."/>
            <person name="Nosek J."/>
            <person name="Gabaldon T."/>
        </authorList>
    </citation>
    <scope>NUCLEOTIDE SEQUENCE</scope>
    <source>
        <strain evidence="2">CBS6075</strain>
    </source>
</reference>
<dbReference type="InterPro" id="IPR036397">
    <property type="entry name" value="RNaseH_sf"/>
</dbReference>
<dbReference type="Proteomes" id="UP000769157">
    <property type="component" value="Unassembled WGS sequence"/>
</dbReference>
<gene>
    <name evidence="2" type="ORF">OGAPHI_002214</name>
</gene>
<accession>A0A9P8PB16</accession>
<comment type="caution">
    <text evidence="2">The sequence shown here is derived from an EMBL/GenBank/DDBJ whole genome shotgun (WGS) entry which is preliminary data.</text>
</comment>